<reference evidence="3" key="1">
    <citation type="journal article" date="2014" name="PLoS ONE">
        <title>Transcriptome-Based Identification of ABC Transporters in the Western Tarnished Plant Bug Lygus hesperus.</title>
        <authorList>
            <person name="Hull J.J."/>
            <person name="Chaney K."/>
            <person name="Geib S.M."/>
            <person name="Fabrick J.A."/>
            <person name="Brent C.S."/>
            <person name="Walsh D."/>
            <person name="Lavine L.C."/>
        </authorList>
    </citation>
    <scope>NUCLEOTIDE SEQUENCE</scope>
</reference>
<protein>
    <submittedName>
        <fullName evidence="3">Transient receptor potential cation channel subfamily M member 6</fullName>
    </submittedName>
</protein>
<reference evidence="3" key="2">
    <citation type="submission" date="2014-07" db="EMBL/GenBank/DDBJ databases">
        <authorList>
            <person name="Hull J."/>
        </authorList>
    </citation>
    <scope>NUCLEOTIDE SEQUENCE</scope>
</reference>
<feature type="region of interest" description="Disordered" evidence="1">
    <location>
        <begin position="119"/>
        <end position="142"/>
    </location>
</feature>
<gene>
    <name evidence="3" type="primary">TRPM6_0</name>
    <name evidence="4" type="synonym">TRPM6_1</name>
    <name evidence="3" type="ORF">CM83_6393</name>
    <name evidence="4" type="ORF">CM83_6394</name>
</gene>
<proteinExistence type="predicted"/>
<evidence type="ECO:0000256" key="2">
    <source>
        <dbReference type="SAM" id="SignalP"/>
    </source>
</evidence>
<dbReference type="AlphaFoldDB" id="A0A0A9Z8S2"/>
<dbReference type="EMBL" id="GBHO01005404">
    <property type="protein sequence ID" value="JAG38200.1"/>
    <property type="molecule type" value="Transcribed_RNA"/>
</dbReference>
<accession>A0A0A9Z8S2</accession>
<keyword evidence="2" id="KW-0732">Signal</keyword>
<keyword evidence="3" id="KW-0675">Receptor</keyword>
<name>A0A0A9Z8S2_LYGHE</name>
<dbReference type="EMBL" id="GBHO01005403">
    <property type="protein sequence ID" value="JAG38201.1"/>
    <property type="molecule type" value="Transcribed_RNA"/>
</dbReference>
<sequence length="142" mass="15794">MSAAHFCYGFGFVWMFCPYLSLTLELSEHPAIALGYTHGWFVFSLTLTDYRSFSVQIFPSLTLSFPSLQLTVFQKLAPSNANVSNSSSGWVFVKESRGRSLPAGGRFLAISRRQFGGGSRDAIRCQTQDSEDKGELPNQNSY</sequence>
<evidence type="ECO:0000313" key="3">
    <source>
        <dbReference type="EMBL" id="JAG38200.1"/>
    </source>
</evidence>
<evidence type="ECO:0000313" key="4">
    <source>
        <dbReference type="EMBL" id="JAG38201.1"/>
    </source>
</evidence>
<evidence type="ECO:0000256" key="1">
    <source>
        <dbReference type="SAM" id="MobiDB-lite"/>
    </source>
</evidence>
<organism evidence="3">
    <name type="scientific">Lygus hesperus</name>
    <name type="common">Western plant bug</name>
    <dbReference type="NCBI Taxonomy" id="30085"/>
    <lineage>
        <taxon>Eukaryota</taxon>
        <taxon>Metazoa</taxon>
        <taxon>Ecdysozoa</taxon>
        <taxon>Arthropoda</taxon>
        <taxon>Hexapoda</taxon>
        <taxon>Insecta</taxon>
        <taxon>Pterygota</taxon>
        <taxon>Neoptera</taxon>
        <taxon>Paraneoptera</taxon>
        <taxon>Hemiptera</taxon>
        <taxon>Heteroptera</taxon>
        <taxon>Panheteroptera</taxon>
        <taxon>Cimicomorpha</taxon>
        <taxon>Miridae</taxon>
        <taxon>Mirini</taxon>
        <taxon>Lygus</taxon>
    </lineage>
</organism>
<feature type="chain" id="PRO_5007390036" evidence="2">
    <location>
        <begin position="24"/>
        <end position="142"/>
    </location>
</feature>
<feature type="signal peptide" evidence="2">
    <location>
        <begin position="1"/>
        <end position="23"/>
    </location>
</feature>